<feature type="transmembrane region" description="Helical" evidence="1">
    <location>
        <begin position="78"/>
        <end position="96"/>
    </location>
</feature>
<dbReference type="EMBL" id="MJGC01000088">
    <property type="protein sequence ID" value="OEJ73448.1"/>
    <property type="molecule type" value="Genomic_DNA"/>
</dbReference>
<feature type="transmembrane region" description="Helical" evidence="1">
    <location>
        <begin position="44"/>
        <end position="66"/>
    </location>
</feature>
<comment type="caution">
    <text evidence="2">The sequence shown here is derived from an EMBL/GenBank/DDBJ whole genome shotgun (WGS) entry which is preliminary data.</text>
</comment>
<protein>
    <submittedName>
        <fullName evidence="2">Uncharacterized protein</fullName>
    </submittedName>
</protein>
<proteinExistence type="predicted"/>
<organism evidence="2">
    <name type="scientific">Desertifilum tharense IPPAS B-1220</name>
    <dbReference type="NCBI Taxonomy" id="1781255"/>
    <lineage>
        <taxon>Bacteria</taxon>
        <taxon>Bacillati</taxon>
        <taxon>Cyanobacteriota</taxon>
        <taxon>Cyanophyceae</taxon>
        <taxon>Desertifilales</taxon>
        <taxon>Desertifilaceae</taxon>
        <taxon>Desertifilum</taxon>
    </lineage>
</organism>
<reference evidence="2" key="1">
    <citation type="submission" date="2016-09" db="EMBL/GenBank/DDBJ databases">
        <title>Draft genome of thermotolerant cyanobacterium Desertifilum sp. strain IPPAS B-1220.</title>
        <authorList>
            <person name="Sinetova M.A."/>
            <person name="Bolakhan K."/>
            <person name="Zayadan B.K."/>
            <person name="Mironov K.S."/>
            <person name="Ustinova V."/>
            <person name="Kupriyanova E.V."/>
            <person name="Sidorov R.A."/>
            <person name="Skrypnik A.N."/>
            <person name="Gogoleva N.E."/>
            <person name="Gogolev Y.V."/>
            <person name="Los D.A."/>
        </authorList>
    </citation>
    <scope>NUCLEOTIDE SEQUENCE [LARGE SCALE GENOMIC DNA]</scope>
    <source>
        <strain evidence="2">IPPAS B-1220</strain>
    </source>
</reference>
<feature type="transmembrane region" description="Helical" evidence="1">
    <location>
        <begin position="108"/>
        <end position="126"/>
    </location>
</feature>
<dbReference type="AlphaFoldDB" id="A0A1E5QFQ2"/>
<gene>
    <name evidence="2" type="ORF">BH720_19650</name>
</gene>
<evidence type="ECO:0000313" key="2">
    <source>
        <dbReference type="EMBL" id="OEJ73448.1"/>
    </source>
</evidence>
<feature type="transmembrane region" description="Helical" evidence="1">
    <location>
        <begin position="6"/>
        <end position="24"/>
    </location>
</feature>
<keyword evidence="1" id="KW-1133">Transmembrane helix</keyword>
<dbReference type="STRING" id="1781255.BH720_19650"/>
<keyword evidence="1" id="KW-0472">Membrane</keyword>
<evidence type="ECO:0000256" key="1">
    <source>
        <dbReference type="SAM" id="Phobius"/>
    </source>
</evidence>
<dbReference type="RefSeq" id="WP_069968919.1">
    <property type="nucleotide sequence ID" value="NZ_CM124774.1"/>
</dbReference>
<keyword evidence="1" id="KW-0812">Transmembrane</keyword>
<name>A0A1E5QFQ2_9CYAN</name>
<sequence length="163" mass="18512">MIYISLISLLGIIDIAIAIAYLILSPRWSLAKLQLPKVFGTTGIILLIIQVAIALPLVIGSGIIFAFQGWRLNFPLRIAYFSFYCLLFFLGLRNFYRFPNSSGRLYQVIFPAVLLLLSGILFLFNARPLDPVMQLSTGLLHLVLLLQIVKDIFLLRWRSPSER</sequence>
<accession>A0A1E5QFQ2</accession>